<keyword evidence="1" id="KW-1133">Transmembrane helix</keyword>
<reference evidence="2" key="1">
    <citation type="submission" date="2022-11" db="EMBL/GenBank/DDBJ databases">
        <title>Robbsia betulipollinis sp. nov., isolated from pollen of birch (Betula pendula).</title>
        <authorList>
            <person name="Shi H."/>
            <person name="Ambika Manirajan B."/>
            <person name="Ratering S."/>
            <person name="Geissler-Plaum R."/>
            <person name="Schnell S."/>
        </authorList>
    </citation>
    <scope>NUCLEOTIDE SEQUENCE</scope>
    <source>
        <strain evidence="2">Bb-Pol-6</strain>
    </source>
</reference>
<protein>
    <submittedName>
        <fullName evidence="2">Uncharacterized protein</fullName>
    </submittedName>
</protein>
<accession>A0ABT3ZMW0</accession>
<organism evidence="2 3">
    <name type="scientific">Robbsia betulipollinis</name>
    <dbReference type="NCBI Taxonomy" id="2981849"/>
    <lineage>
        <taxon>Bacteria</taxon>
        <taxon>Pseudomonadati</taxon>
        <taxon>Pseudomonadota</taxon>
        <taxon>Betaproteobacteria</taxon>
        <taxon>Burkholderiales</taxon>
        <taxon>Burkholderiaceae</taxon>
        <taxon>Robbsia</taxon>
    </lineage>
</organism>
<sequence>MTRTDAAGGPKGESIRWVLNWAKGDVHHGKPLTDPFLLKHKGVLLTKLDENTKVLRRPLGRLGESWLASVGHGLLDGLARCGKAMVRDWVSALLIMLPAGIVYLVGGFPFALLPLVAWPLLVLFRSRSERGAKAYVPTAKPRRRISRSTRRR</sequence>
<keyword evidence="1" id="KW-0472">Membrane</keyword>
<dbReference type="RefSeq" id="WP_267847608.1">
    <property type="nucleotide sequence ID" value="NZ_JAPMXC010000001.1"/>
</dbReference>
<evidence type="ECO:0000313" key="2">
    <source>
        <dbReference type="EMBL" id="MCY0387899.1"/>
    </source>
</evidence>
<feature type="transmembrane region" description="Helical" evidence="1">
    <location>
        <begin position="101"/>
        <end position="124"/>
    </location>
</feature>
<keyword evidence="3" id="KW-1185">Reference proteome</keyword>
<comment type="caution">
    <text evidence="2">The sequence shown here is derived from an EMBL/GenBank/DDBJ whole genome shotgun (WGS) entry which is preliminary data.</text>
</comment>
<dbReference type="EMBL" id="JAPMXC010000001">
    <property type="protein sequence ID" value="MCY0387899.1"/>
    <property type="molecule type" value="Genomic_DNA"/>
</dbReference>
<evidence type="ECO:0000313" key="3">
    <source>
        <dbReference type="Proteomes" id="UP001082899"/>
    </source>
</evidence>
<gene>
    <name evidence="2" type="ORF">OVY01_11755</name>
</gene>
<evidence type="ECO:0000256" key="1">
    <source>
        <dbReference type="SAM" id="Phobius"/>
    </source>
</evidence>
<keyword evidence="1" id="KW-0812">Transmembrane</keyword>
<name>A0ABT3ZMW0_9BURK</name>
<dbReference type="Proteomes" id="UP001082899">
    <property type="component" value="Unassembled WGS sequence"/>
</dbReference>
<proteinExistence type="predicted"/>